<dbReference type="PANTHER" id="PTHR30055">
    <property type="entry name" value="HTH-TYPE TRANSCRIPTIONAL REGULATOR RUTR"/>
    <property type="match status" value="1"/>
</dbReference>
<gene>
    <name evidence="4" type="ORF">D3871_27910</name>
</gene>
<reference evidence="5" key="1">
    <citation type="submission" date="2018-09" db="EMBL/GenBank/DDBJ databases">
        <authorList>
            <person name="Zhu H."/>
        </authorList>
    </citation>
    <scope>NUCLEOTIDE SEQUENCE [LARGE SCALE GENOMIC DNA]</scope>
    <source>
        <strain evidence="5">K1R23-30</strain>
    </source>
</reference>
<evidence type="ECO:0000256" key="2">
    <source>
        <dbReference type="PROSITE-ProRule" id="PRU00335"/>
    </source>
</evidence>
<dbReference type="PRINTS" id="PR00455">
    <property type="entry name" value="HTHTETR"/>
</dbReference>
<feature type="domain" description="HTH tetR-type" evidence="3">
    <location>
        <begin position="16"/>
        <end position="76"/>
    </location>
</feature>
<proteinExistence type="predicted"/>
<dbReference type="InterPro" id="IPR001647">
    <property type="entry name" value="HTH_TetR"/>
</dbReference>
<dbReference type="GO" id="GO:0000976">
    <property type="term" value="F:transcription cis-regulatory region binding"/>
    <property type="evidence" value="ECO:0007669"/>
    <property type="project" value="TreeGrafter"/>
</dbReference>
<evidence type="ECO:0000313" key="4">
    <source>
        <dbReference type="EMBL" id="RJF92443.1"/>
    </source>
</evidence>
<dbReference type="Pfam" id="PF00440">
    <property type="entry name" value="TetR_N"/>
    <property type="match status" value="1"/>
</dbReference>
<comment type="caution">
    <text evidence="4">The sequence shown here is derived from an EMBL/GenBank/DDBJ whole genome shotgun (WGS) entry which is preliminary data.</text>
</comment>
<dbReference type="InterPro" id="IPR050109">
    <property type="entry name" value="HTH-type_TetR-like_transc_reg"/>
</dbReference>
<dbReference type="EMBL" id="QYUO01000003">
    <property type="protein sequence ID" value="RJF92443.1"/>
    <property type="molecule type" value="Genomic_DNA"/>
</dbReference>
<dbReference type="AlphaFoldDB" id="A0A3A3G301"/>
<dbReference type="Proteomes" id="UP000265955">
    <property type="component" value="Unassembled WGS sequence"/>
</dbReference>
<name>A0A3A3G301_9BURK</name>
<dbReference type="GO" id="GO:0003700">
    <property type="term" value="F:DNA-binding transcription factor activity"/>
    <property type="evidence" value="ECO:0007669"/>
    <property type="project" value="TreeGrafter"/>
</dbReference>
<dbReference type="Gene3D" id="1.10.357.10">
    <property type="entry name" value="Tetracycline Repressor, domain 2"/>
    <property type="match status" value="1"/>
</dbReference>
<feature type="DNA-binding region" description="H-T-H motif" evidence="2">
    <location>
        <begin position="39"/>
        <end position="58"/>
    </location>
</feature>
<keyword evidence="5" id="KW-1185">Reference proteome</keyword>
<evidence type="ECO:0000259" key="3">
    <source>
        <dbReference type="PROSITE" id="PS50977"/>
    </source>
</evidence>
<dbReference type="PANTHER" id="PTHR30055:SF226">
    <property type="entry name" value="HTH-TYPE TRANSCRIPTIONAL REGULATOR PKSA"/>
    <property type="match status" value="1"/>
</dbReference>
<dbReference type="RefSeq" id="WP_119772328.1">
    <property type="nucleotide sequence ID" value="NZ_QYUO01000003.1"/>
</dbReference>
<accession>A0A3A3G301</accession>
<dbReference type="OrthoDB" id="5293556at2"/>
<dbReference type="SUPFAM" id="SSF46689">
    <property type="entry name" value="Homeodomain-like"/>
    <property type="match status" value="1"/>
</dbReference>
<evidence type="ECO:0000313" key="5">
    <source>
        <dbReference type="Proteomes" id="UP000265955"/>
    </source>
</evidence>
<sequence length="201" mass="22119">MPTRSYRNALRKQAESETIKRIIEATVQLHAEKGALGTSHADIAHRAGVSIPTVYKHFPNRNTLIPACSGMVAAAAPGIEMDAILSAPSLTGKLSHLVEAVYTRYEYFHPWSRWTAADAAALPELAKVAEYGRTRVEGLVRDFIDKAVEREMPPEVTAMALVVLDYPSWNRLTTLLKQSELVNQAAVHALQLLISSSQESE</sequence>
<evidence type="ECO:0000256" key="1">
    <source>
        <dbReference type="ARBA" id="ARBA00023125"/>
    </source>
</evidence>
<keyword evidence="1 2" id="KW-0238">DNA-binding</keyword>
<protein>
    <submittedName>
        <fullName evidence="4">TetR/AcrR family transcriptional regulator</fullName>
    </submittedName>
</protein>
<dbReference type="PROSITE" id="PS50977">
    <property type="entry name" value="HTH_TETR_2"/>
    <property type="match status" value="1"/>
</dbReference>
<organism evidence="4 5">
    <name type="scientific">Noviherbaspirillum saxi</name>
    <dbReference type="NCBI Taxonomy" id="2320863"/>
    <lineage>
        <taxon>Bacteria</taxon>
        <taxon>Pseudomonadati</taxon>
        <taxon>Pseudomonadota</taxon>
        <taxon>Betaproteobacteria</taxon>
        <taxon>Burkholderiales</taxon>
        <taxon>Oxalobacteraceae</taxon>
        <taxon>Noviherbaspirillum</taxon>
    </lineage>
</organism>
<dbReference type="InterPro" id="IPR009057">
    <property type="entry name" value="Homeodomain-like_sf"/>
</dbReference>